<protein>
    <submittedName>
        <fullName evidence="10">Rhomboid family intramembrane serine protease</fullName>
    </submittedName>
</protein>
<keyword evidence="6 8" id="KW-1133">Transmembrane helix</keyword>
<evidence type="ECO:0000256" key="8">
    <source>
        <dbReference type="SAM" id="Phobius"/>
    </source>
</evidence>
<dbReference type="InterPro" id="IPR035952">
    <property type="entry name" value="Rhomboid-like_sf"/>
</dbReference>
<evidence type="ECO:0000256" key="2">
    <source>
        <dbReference type="ARBA" id="ARBA00009045"/>
    </source>
</evidence>
<dbReference type="GO" id="GO:0008233">
    <property type="term" value="F:peptidase activity"/>
    <property type="evidence" value="ECO:0007669"/>
    <property type="project" value="UniProtKB-KW"/>
</dbReference>
<keyword evidence="7 8" id="KW-0472">Membrane</keyword>
<feature type="transmembrane region" description="Helical" evidence="8">
    <location>
        <begin position="162"/>
        <end position="181"/>
    </location>
</feature>
<proteinExistence type="inferred from homology"/>
<feature type="transmembrane region" description="Helical" evidence="8">
    <location>
        <begin position="110"/>
        <end position="131"/>
    </location>
</feature>
<accession>A0ABT4TFB1</accession>
<evidence type="ECO:0000256" key="6">
    <source>
        <dbReference type="ARBA" id="ARBA00022989"/>
    </source>
</evidence>
<dbReference type="Gene3D" id="1.20.1540.10">
    <property type="entry name" value="Rhomboid-like"/>
    <property type="match status" value="1"/>
</dbReference>
<evidence type="ECO:0000313" key="10">
    <source>
        <dbReference type="EMBL" id="MDA2803395.1"/>
    </source>
</evidence>
<evidence type="ECO:0000256" key="1">
    <source>
        <dbReference type="ARBA" id="ARBA00004141"/>
    </source>
</evidence>
<keyword evidence="4 8" id="KW-0812">Transmembrane</keyword>
<dbReference type="SUPFAM" id="SSF144091">
    <property type="entry name" value="Rhomboid-like"/>
    <property type="match status" value="1"/>
</dbReference>
<organism evidence="10 11">
    <name type="scientific">Nocardiopsis suaedae</name>
    <dbReference type="NCBI Taxonomy" id="3018444"/>
    <lineage>
        <taxon>Bacteria</taxon>
        <taxon>Bacillati</taxon>
        <taxon>Actinomycetota</taxon>
        <taxon>Actinomycetes</taxon>
        <taxon>Streptosporangiales</taxon>
        <taxon>Nocardiopsidaceae</taxon>
        <taxon>Nocardiopsis</taxon>
    </lineage>
</organism>
<evidence type="ECO:0000256" key="3">
    <source>
        <dbReference type="ARBA" id="ARBA00022670"/>
    </source>
</evidence>
<evidence type="ECO:0000256" key="7">
    <source>
        <dbReference type="ARBA" id="ARBA00023136"/>
    </source>
</evidence>
<comment type="similarity">
    <text evidence="2">Belongs to the peptidase S54 family.</text>
</comment>
<comment type="caution">
    <text evidence="10">The sequence shown here is derived from an EMBL/GenBank/DDBJ whole genome shotgun (WGS) entry which is preliminary data.</text>
</comment>
<evidence type="ECO:0000256" key="4">
    <source>
        <dbReference type="ARBA" id="ARBA00022692"/>
    </source>
</evidence>
<dbReference type="PANTHER" id="PTHR43066">
    <property type="entry name" value="RHOMBOID-RELATED PROTEIN"/>
    <property type="match status" value="1"/>
</dbReference>
<feature type="transmembrane region" description="Helical" evidence="8">
    <location>
        <begin position="60"/>
        <end position="79"/>
    </location>
</feature>
<keyword evidence="5" id="KW-0378">Hydrolase</keyword>
<dbReference type="Proteomes" id="UP001165685">
    <property type="component" value="Unassembled WGS sequence"/>
</dbReference>
<dbReference type="PANTHER" id="PTHR43066:SF1">
    <property type="entry name" value="RHOMBOID PROTEIN 2"/>
    <property type="match status" value="1"/>
</dbReference>
<reference evidence="10" key="1">
    <citation type="submission" date="2023-01" db="EMBL/GenBank/DDBJ databases">
        <title>Draft genome sequence of Nocardiopsis sp. LSu2-4 isolated from halophytes.</title>
        <authorList>
            <person name="Duangmal K."/>
            <person name="Chantavorakit T."/>
        </authorList>
    </citation>
    <scope>NUCLEOTIDE SEQUENCE</scope>
    <source>
        <strain evidence="10">LSu2-4</strain>
    </source>
</reference>
<keyword evidence="11" id="KW-1185">Reference proteome</keyword>
<dbReference type="GO" id="GO:0006508">
    <property type="term" value="P:proteolysis"/>
    <property type="evidence" value="ECO:0007669"/>
    <property type="project" value="UniProtKB-KW"/>
</dbReference>
<evidence type="ECO:0000313" key="11">
    <source>
        <dbReference type="Proteomes" id="UP001165685"/>
    </source>
</evidence>
<feature type="domain" description="Peptidase S54 rhomboid" evidence="9">
    <location>
        <begin position="46"/>
        <end position="182"/>
    </location>
</feature>
<name>A0ABT4TFB1_9ACTN</name>
<gene>
    <name evidence="10" type="ORF">O4U47_02625</name>
</gene>
<keyword evidence="3 10" id="KW-0645">Protease</keyword>
<evidence type="ECO:0000259" key="9">
    <source>
        <dbReference type="Pfam" id="PF01694"/>
    </source>
</evidence>
<dbReference type="Pfam" id="PF01694">
    <property type="entry name" value="Rhomboid"/>
    <property type="match status" value="1"/>
</dbReference>
<dbReference type="RefSeq" id="WP_270675830.1">
    <property type="nucleotide sequence ID" value="NZ_JAQFWP010000003.1"/>
</dbReference>
<feature type="transmembrane region" description="Helical" evidence="8">
    <location>
        <begin position="138"/>
        <end position="156"/>
    </location>
</feature>
<dbReference type="InterPro" id="IPR022764">
    <property type="entry name" value="Peptidase_S54_rhomboid_dom"/>
</dbReference>
<feature type="transmembrane region" description="Helical" evidence="8">
    <location>
        <begin position="86"/>
        <end position="104"/>
    </location>
</feature>
<comment type="subcellular location">
    <subcellularLocation>
        <location evidence="1">Membrane</location>
        <topology evidence="1">Multi-pass membrane protein</topology>
    </subcellularLocation>
</comment>
<dbReference type="EMBL" id="JAQFWP010000003">
    <property type="protein sequence ID" value="MDA2803395.1"/>
    <property type="molecule type" value="Genomic_DNA"/>
</dbReference>
<evidence type="ECO:0000256" key="5">
    <source>
        <dbReference type="ARBA" id="ARBA00022801"/>
    </source>
</evidence>
<sequence length="202" mass="21855">MTHSRIVAILTVAGFLAAMWIFELFDSVMGGALDSAFGLRSWDTGAPWTIVTAPFMHANLGHLISNSLPFLVLGSLVALSGGLGRFIWTTLIVAVVSGVGVWLFSPPGVLTVGASGLVFGYFGYTVLRGIVERRTIDIVIMISVIIFYGTLIWGVLPQQEGVSWQAHLFGFAGGLLSAWLLPKRERPRAAPQPSTPYSPYRF</sequence>